<dbReference type="SUPFAM" id="SSF57850">
    <property type="entry name" value="RING/U-box"/>
    <property type="match status" value="1"/>
</dbReference>
<dbReference type="Pfam" id="PF13639">
    <property type="entry name" value="zf-RING_2"/>
    <property type="match status" value="1"/>
</dbReference>
<name>A0ABS8RNW9_DATST</name>
<evidence type="ECO:0000259" key="7">
    <source>
        <dbReference type="PROSITE" id="PS50089"/>
    </source>
</evidence>
<sequence>MARNPYCWTIEHQKDLLKNDGPNLPKDKFFVLCRIKKFFLNYYVLEDDKASLILQENERPRRIPFIIDIIQRVPQIISNPYQDFHEEANEDEVRLIGMEVAMYLSTLEETRVFVPVIPTSRDAIEALEKVKMKTMDREKKYGETCMICFDKLFSEGVVEVTHMPCKHLFHGGCIVQWLERNHVCPLCRFKMPVENKYGLDSI</sequence>
<dbReference type="PANTHER" id="PTHR15710">
    <property type="entry name" value="E3 UBIQUITIN-PROTEIN LIGASE PRAJA"/>
    <property type="match status" value="1"/>
</dbReference>
<reference evidence="8 9" key="1">
    <citation type="journal article" date="2021" name="BMC Genomics">
        <title>Datura genome reveals duplications of psychoactive alkaloid biosynthetic genes and high mutation rate following tissue culture.</title>
        <authorList>
            <person name="Rajewski A."/>
            <person name="Carter-House D."/>
            <person name="Stajich J."/>
            <person name="Litt A."/>
        </authorList>
    </citation>
    <scope>NUCLEOTIDE SEQUENCE [LARGE SCALE GENOMIC DNA]</scope>
    <source>
        <strain evidence="8">AR-01</strain>
    </source>
</reference>
<dbReference type="Gene3D" id="3.30.40.10">
    <property type="entry name" value="Zinc/RING finger domain, C3HC4 (zinc finger)"/>
    <property type="match status" value="1"/>
</dbReference>
<dbReference type="EC" id="2.3.2.27" evidence="2"/>
<evidence type="ECO:0000256" key="1">
    <source>
        <dbReference type="ARBA" id="ARBA00000900"/>
    </source>
</evidence>
<keyword evidence="5" id="KW-0862">Zinc</keyword>
<dbReference type="EMBL" id="JACEIK010000043">
    <property type="protein sequence ID" value="MCD7447725.1"/>
    <property type="molecule type" value="Genomic_DNA"/>
</dbReference>
<evidence type="ECO:0000256" key="3">
    <source>
        <dbReference type="ARBA" id="ARBA00022723"/>
    </source>
</evidence>
<comment type="caution">
    <text evidence="8">The sequence shown here is derived from an EMBL/GenBank/DDBJ whole genome shotgun (WGS) entry which is preliminary data.</text>
</comment>
<gene>
    <name evidence="8" type="ORF">HAX54_033515</name>
</gene>
<keyword evidence="9" id="KW-1185">Reference proteome</keyword>
<dbReference type="SMART" id="SM00184">
    <property type="entry name" value="RING"/>
    <property type="match status" value="1"/>
</dbReference>
<dbReference type="PROSITE" id="PS50089">
    <property type="entry name" value="ZF_RING_2"/>
    <property type="match status" value="1"/>
</dbReference>
<comment type="catalytic activity">
    <reaction evidence="1">
        <text>S-ubiquitinyl-[E2 ubiquitin-conjugating enzyme]-L-cysteine + [acceptor protein]-L-lysine = [E2 ubiquitin-conjugating enzyme]-L-cysteine + N(6)-ubiquitinyl-[acceptor protein]-L-lysine.</text>
        <dbReference type="EC" id="2.3.2.27"/>
    </reaction>
</comment>
<keyword evidence="4 6" id="KW-0863">Zinc-finger</keyword>
<evidence type="ECO:0000256" key="4">
    <source>
        <dbReference type="ARBA" id="ARBA00022771"/>
    </source>
</evidence>
<feature type="domain" description="RING-type" evidence="7">
    <location>
        <begin position="145"/>
        <end position="188"/>
    </location>
</feature>
<evidence type="ECO:0000256" key="6">
    <source>
        <dbReference type="PROSITE-ProRule" id="PRU00175"/>
    </source>
</evidence>
<organism evidence="8 9">
    <name type="scientific">Datura stramonium</name>
    <name type="common">Jimsonweed</name>
    <name type="synonym">Common thornapple</name>
    <dbReference type="NCBI Taxonomy" id="4076"/>
    <lineage>
        <taxon>Eukaryota</taxon>
        <taxon>Viridiplantae</taxon>
        <taxon>Streptophyta</taxon>
        <taxon>Embryophyta</taxon>
        <taxon>Tracheophyta</taxon>
        <taxon>Spermatophyta</taxon>
        <taxon>Magnoliopsida</taxon>
        <taxon>eudicotyledons</taxon>
        <taxon>Gunneridae</taxon>
        <taxon>Pentapetalae</taxon>
        <taxon>asterids</taxon>
        <taxon>lamiids</taxon>
        <taxon>Solanales</taxon>
        <taxon>Solanaceae</taxon>
        <taxon>Solanoideae</taxon>
        <taxon>Datureae</taxon>
        <taxon>Datura</taxon>
    </lineage>
</organism>
<keyword evidence="3" id="KW-0479">Metal-binding</keyword>
<evidence type="ECO:0000256" key="2">
    <source>
        <dbReference type="ARBA" id="ARBA00012483"/>
    </source>
</evidence>
<evidence type="ECO:0000313" key="9">
    <source>
        <dbReference type="Proteomes" id="UP000823775"/>
    </source>
</evidence>
<dbReference type="PANTHER" id="PTHR15710:SF178">
    <property type="entry name" value="RING-H2 FINGER PROTEIN ATL50"/>
    <property type="match status" value="1"/>
</dbReference>
<dbReference type="InterPro" id="IPR013083">
    <property type="entry name" value="Znf_RING/FYVE/PHD"/>
</dbReference>
<protein>
    <recommendedName>
        <fullName evidence="2">RING-type E3 ubiquitin transferase</fullName>
        <ecNumber evidence="2">2.3.2.27</ecNumber>
    </recommendedName>
</protein>
<proteinExistence type="predicted"/>
<dbReference type="InterPro" id="IPR001841">
    <property type="entry name" value="Znf_RING"/>
</dbReference>
<evidence type="ECO:0000256" key="5">
    <source>
        <dbReference type="ARBA" id="ARBA00022833"/>
    </source>
</evidence>
<accession>A0ABS8RNW9</accession>
<dbReference type="Proteomes" id="UP000823775">
    <property type="component" value="Unassembled WGS sequence"/>
</dbReference>
<evidence type="ECO:0000313" key="8">
    <source>
        <dbReference type="EMBL" id="MCD7447725.1"/>
    </source>
</evidence>